<sequence length="122" mass="13587">MVSLPHAQTPRLLNPPASPRLPNTVTGKMPCKDEYDALMKNQTWSLVPATSRMNVVGCKWVFKVKRKADGSVDRYKARLVAKGFNQQEGFDYEETFSPVVKPATIRTILSLALSYQLVSSAT</sequence>
<dbReference type="Pfam" id="PF07727">
    <property type="entry name" value="RVT_2"/>
    <property type="match status" value="1"/>
</dbReference>
<organism evidence="3">
    <name type="scientific">Prunus dulcis</name>
    <name type="common">Almond</name>
    <name type="synonym">Amygdalus dulcis</name>
    <dbReference type="NCBI Taxonomy" id="3755"/>
    <lineage>
        <taxon>Eukaryota</taxon>
        <taxon>Viridiplantae</taxon>
        <taxon>Streptophyta</taxon>
        <taxon>Embryophyta</taxon>
        <taxon>Tracheophyta</taxon>
        <taxon>Spermatophyta</taxon>
        <taxon>Magnoliopsida</taxon>
        <taxon>eudicotyledons</taxon>
        <taxon>Gunneridae</taxon>
        <taxon>Pentapetalae</taxon>
        <taxon>rosids</taxon>
        <taxon>fabids</taxon>
        <taxon>Rosales</taxon>
        <taxon>Rosaceae</taxon>
        <taxon>Amygdaloideae</taxon>
        <taxon>Amygdaleae</taxon>
        <taxon>Prunus</taxon>
    </lineage>
</organism>
<dbReference type="AlphaFoldDB" id="A0A4Y1S1Y1"/>
<reference evidence="3" key="1">
    <citation type="journal article" date="2019" name="Science">
        <title>Mutation of a bHLH transcription factor allowed almond domestication.</title>
        <authorList>
            <person name="Sanchez-Perez R."/>
            <person name="Pavan S."/>
            <person name="Mazzeo R."/>
            <person name="Moldovan C."/>
            <person name="Aiese Cigliano R."/>
            <person name="Del Cueto J."/>
            <person name="Ricciardi F."/>
            <person name="Lotti C."/>
            <person name="Ricciardi L."/>
            <person name="Dicenta F."/>
            <person name="Lopez-Marques R.L."/>
            <person name="Lindberg Moller B."/>
        </authorList>
    </citation>
    <scope>NUCLEOTIDE SEQUENCE</scope>
</reference>
<name>A0A4Y1S1Y1_PRUDU</name>
<evidence type="ECO:0000313" key="3">
    <source>
        <dbReference type="EMBL" id="BBH10148.1"/>
    </source>
</evidence>
<evidence type="ECO:0000256" key="1">
    <source>
        <dbReference type="SAM" id="MobiDB-lite"/>
    </source>
</evidence>
<gene>
    <name evidence="3" type="ORF">Prudu_022845</name>
</gene>
<proteinExistence type="predicted"/>
<accession>A0A4Y1S1Y1</accession>
<dbReference type="EMBL" id="AP019304">
    <property type="protein sequence ID" value="BBH10148.1"/>
    <property type="molecule type" value="Genomic_DNA"/>
</dbReference>
<dbReference type="InterPro" id="IPR013103">
    <property type="entry name" value="RVT_2"/>
</dbReference>
<protein>
    <submittedName>
        <fullName evidence="3">Transposable element protein</fullName>
    </submittedName>
</protein>
<evidence type="ECO:0000259" key="2">
    <source>
        <dbReference type="Pfam" id="PF07727"/>
    </source>
</evidence>
<feature type="domain" description="Reverse transcriptase Ty1/copia-type" evidence="2">
    <location>
        <begin position="41"/>
        <end position="116"/>
    </location>
</feature>
<feature type="region of interest" description="Disordered" evidence="1">
    <location>
        <begin position="1"/>
        <end position="25"/>
    </location>
</feature>